<dbReference type="CDD" id="cd07379">
    <property type="entry name" value="MPP_239FB"/>
    <property type="match status" value="1"/>
</dbReference>
<dbReference type="AlphaFoldDB" id="A0AAD6SUV2"/>
<dbReference type="GO" id="GO:0016787">
    <property type="term" value="F:hydrolase activity"/>
    <property type="evidence" value="ECO:0007669"/>
    <property type="project" value="InterPro"/>
</dbReference>
<dbReference type="InterPro" id="IPR029052">
    <property type="entry name" value="Metallo-depent_PP-like"/>
</dbReference>
<reference evidence="2" key="1">
    <citation type="submission" date="2023-03" db="EMBL/GenBank/DDBJ databases">
        <title>Massive genome expansion in bonnet fungi (Mycena s.s.) driven by repeated elements and novel gene families across ecological guilds.</title>
        <authorList>
            <consortium name="Lawrence Berkeley National Laboratory"/>
            <person name="Harder C.B."/>
            <person name="Miyauchi S."/>
            <person name="Viragh M."/>
            <person name="Kuo A."/>
            <person name="Thoen E."/>
            <person name="Andreopoulos B."/>
            <person name="Lu D."/>
            <person name="Skrede I."/>
            <person name="Drula E."/>
            <person name="Henrissat B."/>
            <person name="Morin E."/>
            <person name="Kohler A."/>
            <person name="Barry K."/>
            <person name="LaButti K."/>
            <person name="Morin E."/>
            <person name="Salamov A."/>
            <person name="Lipzen A."/>
            <person name="Mereny Z."/>
            <person name="Hegedus B."/>
            <person name="Baldrian P."/>
            <person name="Stursova M."/>
            <person name="Weitz H."/>
            <person name="Taylor A."/>
            <person name="Grigoriev I.V."/>
            <person name="Nagy L.G."/>
            <person name="Martin F."/>
            <person name="Kauserud H."/>
        </authorList>
    </citation>
    <scope>NUCLEOTIDE SEQUENCE</scope>
    <source>
        <strain evidence="2">CBHHK200</strain>
    </source>
</reference>
<accession>A0AAD6SUV2</accession>
<evidence type="ECO:0000313" key="3">
    <source>
        <dbReference type="Proteomes" id="UP001218188"/>
    </source>
</evidence>
<evidence type="ECO:0000259" key="1">
    <source>
        <dbReference type="Pfam" id="PF00149"/>
    </source>
</evidence>
<dbReference type="InterPro" id="IPR004843">
    <property type="entry name" value="Calcineurin-like_PHP"/>
</dbReference>
<dbReference type="SUPFAM" id="SSF56300">
    <property type="entry name" value="Metallo-dependent phosphatases"/>
    <property type="match status" value="1"/>
</dbReference>
<keyword evidence="3" id="KW-1185">Reference proteome</keyword>
<proteinExistence type="predicted"/>
<feature type="domain" description="Calcineurin-like phosphoesterase" evidence="1">
    <location>
        <begin position="64"/>
        <end position="249"/>
    </location>
</feature>
<protein>
    <submittedName>
        <fullName evidence="2">Metallo-dependent phosphatase-like protein</fullName>
    </submittedName>
</protein>
<gene>
    <name evidence="2" type="ORF">C8F04DRAFT_1003041</name>
</gene>
<evidence type="ECO:0000313" key="2">
    <source>
        <dbReference type="EMBL" id="KAJ7033085.1"/>
    </source>
</evidence>
<dbReference type="Gene3D" id="3.60.21.10">
    <property type="match status" value="1"/>
</dbReference>
<dbReference type="InterPro" id="IPR051693">
    <property type="entry name" value="UPF0046_metallophosphoest"/>
</dbReference>
<comment type="caution">
    <text evidence="2">The sequence shown here is derived from an EMBL/GenBank/DDBJ whole genome shotgun (WGS) entry which is preliminary data.</text>
</comment>
<dbReference type="Pfam" id="PF00149">
    <property type="entry name" value="Metallophos"/>
    <property type="match status" value="1"/>
</dbReference>
<dbReference type="PANTHER" id="PTHR12905">
    <property type="entry name" value="METALLOPHOSPHOESTERASE"/>
    <property type="match status" value="1"/>
</dbReference>
<organism evidence="2 3">
    <name type="scientific">Mycena alexandri</name>
    <dbReference type="NCBI Taxonomy" id="1745969"/>
    <lineage>
        <taxon>Eukaryota</taxon>
        <taxon>Fungi</taxon>
        <taxon>Dikarya</taxon>
        <taxon>Basidiomycota</taxon>
        <taxon>Agaricomycotina</taxon>
        <taxon>Agaricomycetes</taxon>
        <taxon>Agaricomycetidae</taxon>
        <taxon>Agaricales</taxon>
        <taxon>Marasmiineae</taxon>
        <taxon>Mycenaceae</taxon>
        <taxon>Mycena</taxon>
    </lineage>
</organism>
<name>A0AAD6SUV2_9AGAR</name>
<dbReference type="EMBL" id="JARJCM010000067">
    <property type="protein sequence ID" value="KAJ7033085.1"/>
    <property type="molecule type" value="Genomic_DNA"/>
</dbReference>
<dbReference type="Proteomes" id="UP001218188">
    <property type="component" value="Unassembled WGS sequence"/>
</dbReference>
<sequence length="359" mass="40026">MPTIALPHRTSITSRSSVVQLEYPPDTGPLPKPGAQMNGDDVPPRQWTRFVLLSDTHGRTCNVPDGDVLLHTGDLTDRGTLKELEKTMEWLCGLPHRVKIVIAGNHDSNIHREWYEANWKELFIHRSNDAPESVEAVLELLGGSRATAANIVYLQDELYKFKARDEGKEWSVYGSPWTPYWGDWAFGYEKEDGPDVVAKFPEADILCTHGPPLNVFDQTINKDLAGCAALAAELPRLKPKLHVFGHIHEARGAYVHRWEQDSDHLGAQNAIQLGVERADGKTAVTPRATDHMETDDSYRDDGVILLDPESRQETAGEGAKETIFVNAANMPMGPNARRMGVRLKMGDQPFQPIVVDLLE</sequence>
<dbReference type="PANTHER" id="PTHR12905:SF0">
    <property type="entry name" value="CALCINEURIN-LIKE PHOSPHOESTERASE DOMAIN-CONTAINING PROTEIN"/>
    <property type="match status" value="1"/>
</dbReference>